<evidence type="ECO:0000313" key="2">
    <source>
        <dbReference type="Proteomes" id="UP000437736"/>
    </source>
</evidence>
<comment type="caution">
    <text evidence="1">The sequence shown here is derived from an EMBL/GenBank/DDBJ whole genome shotgun (WGS) entry which is preliminary data.</text>
</comment>
<evidence type="ECO:0000313" key="1">
    <source>
        <dbReference type="EMBL" id="MST33997.1"/>
    </source>
</evidence>
<dbReference type="InterPro" id="IPR036866">
    <property type="entry name" value="RibonucZ/Hydroxyglut_hydro"/>
</dbReference>
<dbReference type="InterPro" id="IPR050114">
    <property type="entry name" value="UPF0173_UPF0282_UlaG_hydrolase"/>
</dbReference>
<dbReference type="Proteomes" id="UP000437736">
    <property type="component" value="Unassembled WGS sequence"/>
</dbReference>
<organism evidence="1 2">
    <name type="scientific">Acidiferrimicrobium australe</name>
    <dbReference type="NCBI Taxonomy" id="2664430"/>
    <lineage>
        <taxon>Bacteria</taxon>
        <taxon>Bacillati</taxon>
        <taxon>Actinomycetota</taxon>
        <taxon>Acidimicrobiia</taxon>
        <taxon>Acidimicrobiales</taxon>
        <taxon>Acidimicrobiaceae</taxon>
        <taxon>Acidiferrimicrobium</taxon>
    </lineage>
</organism>
<feature type="non-terminal residue" evidence="1">
    <location>
        <position position="333"/>
    </location>
</feature>
<dbReference type="EMBL" id="WJHE01000802">
    <property type="protein sequence ID" value="MST33997.1"/>
    <property type="molecule type" value="Genomic_DNA"/>
</dbReference>
<keyword evidence="2" id="KW-1185">Reference proteome</keyword>
<dbReference type="SUPFAM" id="SSF56281">
    <property type="entry name" value="Metallo-hydrolase/oxidoreductase"/>
    <property type="match status" value="1"/>
</dbReference>
<reference evidence="1 2" key="1">
    <citation type="submission" date="2019-11" db="EMBL/GenBank/DDBJ databases">
        <title>Acidiferrimicrobium australis gen. nov., sp. nov., an acidophilic and obligately heterotrophic, member of the Actinobacteria that catalyses dissimilatory oxido- reduction of iron isolated from metal-rich acidic water in Chile.</title>
        <authorList>
            <person name="Gonzalez D."/>
            <person name="Huber K."/>
            <person name="Hedrich S."/>
            <person name="Rojas-Villalobos C."/>
            <person name="Quatrini R."/>
            <person name="Dinamarca M.A."/>
            <person name="Schwarz A."/>
            <person name="Canales C."/>
            <person name="Nancucheo I."/>
        </authorList>
    </citation>
    <scope>NUCLEOTIDE SEQUENCE [LARGE SCALE GENOMIC DNA]</scope>
    <source>
        <strain evidence="1 2">USS-CCA1</strain>
    </source>
</reference>
<protein>
    <submittedName>
        <fullName evidence="1">(2Fe-2S)-binding protein</fullName>
    </submittedName>
</protein>
<accession>A0ABW9QWD7</accession>
<dbReference type="Gene3D" id="3.60.15.10">
    <property type="entry name" value="Ribonuclease Z/Hydroxyacylglutathione hydrolase-like"/>
    <property type="match status" value="1"/>
</dbReference>
<proteinExistence type="predicted"/>
<sequence>MHVLLTGHAGLLISTGDTTILCDPWFSPAYLGSWFPFPDNAGIDPARLAAPRYLYISHLHKDHFDRRFLAEHVDKSATVLLPEFPVDDLRAALEEVGFHRFVTTRNGVPVDLDGVRVMIVAATSPSDGPIGDSVLAVDDGECRLLNQNDCHPRDPSVLGRLGPYDLHLLQYSGAIWYPMVYRLDPGAKAELARAKRERQVARALGYIRAVGAARVVPFAGPPAFLDPALFALNDVGRDPANIFLDQPQFLDMMAAAGMDQGVLAVAGSELELAPGRLEVTHAVDPAAVWGDKAAYLRAYQERRKAQLEAERPQPALAAGRGGEDLAAALAAWW</sequence>
<gene>
    <name evidence="1" type="ORF">GHK86_14870</name>
</gene>
<dbReference type="PANTHER" id="PTHR43546">
    <property type="entry name" value="UPF0173 METAL-DEPENDENT HYDROLASE MJ1163-RELATED"/>
    <property type="match status" value="1"/>
</dbReference>
<name>A0ABW9QWD7_9ACTN</name>